<dbReference type="EMBL" id="CAKMUD010000063">
    <property type="protein sequence ID" value="CAH1579380.1"/>
    <property type="molecule type" value="Genomic_DNA"/>
</dbReference>
<gene>
    <name evidence="1" type="ORF">THF1A12_1550001</name>
</gene>
<organism evidence="1 2">
    <name type="scientific">Vibrio jasicida</name>
    <dbReference type="NCBI Taxonomy" id="766224"/>
    <lineage>
        <taxon>Bacteria</taxon>
        <taxon>Pseudomonadati</taxon>
        <taxon>Pseudomonadota</taxon>
        <taxon>Gammaproteobacteria</taxon>
        <taxon>Vibrionales</taxon>
        <taxon>Vibrionaceae</taxon>
        <taxon>Vibrio</taxon>
    </lineage>
</organism>
<reference evidence="1" key="1">
    <citation type="submission" date="2022-01" db="EMBL/GenBank/DDBJ databases">
        <authorList>
            <person name="Lagorce A."/>
        </authorList>
    </citation>
    <scope>NUCLEOTIDE SEQUENCE</scope>
    <source>
        <strain evidence="1">Th15_F1_A12</strain>
    </source>
</reference>
<sequence>MTKDRPESAWHGEGDVLPLAIRQHMLLLAYPPFGGFDDTTAASTRLTGLIEVFCVGTARTFALIEP</sequence>
<evidence type="ECO:0000313" key="2">
    <source>
        <dbReference type="Proteomes" id="UP001295462"/>
    </source>
</evidence>
<accession>A0AAU9QJI7</accession>
<protein>
    <submittedName>
        <fullName evidence="1">Uncharacterized protein</fullName>
    </submittedName>
</protein>
<dbReference type="AlphaFoldDB" id="A0AAU9QJI7"/>
<dbReference type="Proteomes" id="UP001295462">
    <property type="component" value="Unassembled WGS sequence"/>
</dbReference>
<comment type="caution">
    <text evidence="1">The sequence shown here is derived from an EMBL/GenBank/DDBJ whole genome shotgun (WGS) entry which is preliminary data.</text>
</comment>
<proteinExistence type="predicted"/>
<evidence type="ECO:0000313" key="1">
    <source>
        <dbReference type="EMBL" id="CAH1579380.1"/>
    </source>
</evidence>
<name>A0AAU9QJI7_9VIBR</name>